<dbReference type="Proteomes" id="UP000502996">
    <property type="component" value="Chromosome"/>
</dbReference>
<evidence type="ECO:0000313" key="4">
    <source>
        <dbReference type="Proteomes" id="UP000502996"/>
    </source>
</evidence>
<feature type="region of interest" description="Disordered" evidence="1">
    <location>
        <begin position="162"/>
        <end position="198"/>
    </location>
</feature>
<feature type="region of interest" description="Disordered" evidence="1">
    <location>
        <begin position="96"/>
        <end position="150"/>
    </location>
</feature>
<dbReference type="RefSeq" id="WP_165237563.1">
    <property type="nucleotide sequence ID" value="NZ_CP049257.1"/>
</dbReference>
<proteinExistence type="predicted"/>
<sequence length="250" mass="25011">MSDPDLTPEQEQRVRRLLAEARHDEPVPDDVAARLDRVLAGLAAEDPSAGPDAQLAPVVDLAARRRRRNAAALLAGAAAVIIGGFAVAQVIHVDDDDASSAGSDAGSSLTSQRGTDDSDDSAADASGSGGGGGNASPSPSQGVAPGAPEAARTPLELSAGSLATDVTEQLPKRGLDSAEALPGRSPSTPGFPCATSAPASAYGLGDLYPAYYDGIPAVLALRPPEGSSQRADVLDCATATELDSAELPAP</sequence>
<feature type="compositionally biased region" description="Low complexity" evidence="1">
    <location>
        <begin position="99"/>
        <end position="108"/>
    </location>
</feature>
<keyword evidence="2" id="KW-1133">Transmembrane helix</keyword>
<keyword evidence="2" id="KW-0812">Transmembrane</keyword>
<protein>
    <submittedName>
        <fullName evidence="3">Uncharacterized protein</fullName>
    </submittedName>
</protein>
<dbReference type="AlphaFoldDB" id="A0A6G6WJ17"/>
<keyword evidence="2" id="KW-0472">Membrane</keyword>
<accession>A0A6G6WJ17</accession>
<dbReference type="EMBL" id="CP049257">
    <property type="protein sequence ID" value="QIG45219.1"/>
    <property type="molecule type" value="Genomic_DNA"/>
</dbReference>
<feature type="transmembrane region" description="Helical" evidence="2">
    <location>
        <begin position="70"/>
        <end position="91"/>
    </location>
</feature>
<name>A0A6G6WJ17_9ACTN</name>
<dbReference type="KEGG" id="nano:G5V58_22820"/>
<reference evidence="3 4" key="1">
    <citation type="submission" date="2020-02" db="EMBL/GenBank/DDBJ databases">
        <title>Full genome sequence of Nocardioides sp. R-3366.</title>
        <authorList>
            <person name="Im W.-T."/>
        </authorList>
    </citation>
    <scope>NUCLEOTIDE SEQUENCE [LARGE SCALE GENOMIC DNA]</scope>
    <source>
        <strain evidence="3 4">R-3366</strain>
    </source>
</reference>
<keyword evidence="4" id="KW-1185">Reference proteome</keyword>
<evidence type="ECO:0000256" key="2">
    <source>
        <dbReference type="SAM" id="Phobius"/>
    </source>
</evidence>
<organism evidence="3 4">
    <name type="scientific">Nocardioides anomalus</name>
    <dbReference type="NCBI Taxonomy" id="2712223"/>
    <lineage>
        <taxon>Bacteria</taxon>
        <taxon>Bacillati</taxon>
        <taxon>Actinomycetota</taxon>
        <taxon>Actinomycetes</taxon>
        <taxon>Propionibacteriales</taxon>
        <taxon>Nocardioidaceae</taxon>
        <taxon>Nocardioides</taxon>
    </lineage>
</organism>
<evidence type="ECO:0000256" key="1">
    <source>
        <dbReference type="SAM" id="MobiDB-lite"/>
    </source>
</evidence>
<evidence type="ECO:0000313" key="3">
    <source>
        <dbReference type="EMBL" id="QIG45219.1"/>
    </source>
</evidence>
<gene>
    <name evidence="3" type="ORF">G5V58_22820</name>
</gene>